<dbReference type="Proteomes" id="UP000836404">
    <property type="component" value="Unassembled WGS sequence"/>
</dbReference>
<proteinExistence type="predicted"/>
<organism evidence="2 3">
    <name type="scientific">Tilletia laevis</name>
    <dbReference type="NCBI Taxonomy" id="157183"/>
    <lineage>
        <taxon>Eukaryota</taxon>
        <taxon>Fungi</taxon>
        <taxon>Dikarya</taxon>
        <taxon>Basidiomycota</taxon>
        <taxon>Ustilaginomycotina</taxon>
        <taxon>Exobasidiomycetes</taxon>
        <taxon>Tilletiales</taxon>
        <taxon>Tilletiaceae</taxon>
        <taxon>Tilletia</taxon>
    </lineage>
</organism>
<dbReference type="EMBL" id="CAJHJF010004552">
    <property type="protein sequence ID" value="CAD6944148.1"/>
    <property type="molecule type" value="Genomic_DNA"/>
</dbReference>
<feature type="compositionally biased region" description="Low complexity" evidence="1">
    <location>
        <begin position="11"/>
        <end position="29"/>
    </location>
</feature>
<protein>
    <submittedName>
        <fullName evidence="2">Uncharacterized protein</fullName>
    </submittedName>
</protein>
<reference evidence="2 3" key="1">
    <citation type="submission" date="2020-10" db="EMBL/GenBank/DDBJ databases">
        <authorList>
            <person name="Sedaghatjoo S."/>
        </authorList>
    </citation>
    <scope>NUCLEOTIDE SEQUENCE [LARGE SCALE GENOMIC DNA]</scope>
    <source>
        <strain evidence="2 3">LLFL</strain>
    </source>
</reference>
<feature type="region of interest" description="Disordered" evidence="1">
    <location>
        <begin position="1"/>
        <end position="29"/>
    </location>
</feature>
<comment type="caution">
    <text evidence="2">The sequence shown here is derived from an EMBL/GenBank/DDBJ whole genome shotgun (WGS) entry which is preliminary data.</text>
</comment>
<sequence length="91" mass="9511">MLRFARPTDLSSSASCTASVSTSGLGLGPPSSSLLFTVSHLNRIQDVTRHLPHSRALHLSFSGTGAGSNVEEIGGVLTIGDGMSRKRLIPH</sequence>
<accession>A0A9N8QI07</accession>
<dbReference type="AlphaFoldDB" id="A0A9N8QI07"/>
<name>A0A9N8QI07_9BASI</name>
<evidence type="ECO:0000313" key="3">
    <source>
        <dbReference type="Proteomes" id="UP000836404"/>
    </source>
</evidence>
<evidence type="ECO:0000256" key="1">
    <source>
        <dbReference type="SAM" id="MobiDB-lite"/>
    </source>
</evidence>
<gene>
    <name evidence="2" type="ORF">JKILLFL_G3057</name>
</gene>
<evidence type="ECO:0000313" key="2">
    <source>
        <dbReference type="EMBL" id="CAD6944148.1"/>
    </source>
</evidence>
<keyword evidence="3" id="KW-1185">Reference proteome</keyword>